<evidence type="ECO:0000313" key="1">
    <source>
        <dbReference type="EMBL" id="KKM85426.1"/>
    </source>
</evidence>
<dbReference type="EMBL" id="LAZR01007412">
    <property type="protein sequence ID" value="KKM85426.1"/>
    <property type="molecule type" value="Genomic_DNA"/>
</dbReference>
<name>A0A0F9LDW3_9ZZZZ</name>
<proteinExistence type="predicted"/>
<comment type="caution">
    <text evidence="1">The sequence shown here is derived from an EMBL/GenBank/DDBJ whole genome shotgun (WGS) entry which is preliminary data.</text>
</comment>
<reference evidence="1" key="1">
    <citation type="journal article" date="2015" name="Nature">
        <title>Complex archaea that bridge the gap between prokaryotes and eukaryotes.</title>
        <authorList>
            <person name="Spang A."/>
            <person name="Saw J.H."/>
            <person name="Jorgensen S.L."/>
            <person name="Zaremba-Niedzwiedzka K."/>
            <person name="Martijn J."/>
            <person name="Lind A.E."/>
            <person name="van Eijk R."/>
            <person name="Schleper C."/>
            <person name="Guy L."/>
            <person name="Ettema T.J."/>
        </authorList>
    </citation>
    <scope>NUCLEOTIDE SEQUENCE</scope>
</reference>
<sequence>MNNIYRVNREFESDNLYDLVCDGILVRDSRTFYVMCLACYGERLIEDTYNMTIGRCVACDAVGYVPAYPEETDG</sequence>
<protein>
    <submittedName>
        <fullName evidence="1">Uncharacterized protein</fullName>
    </submittedName>
</protein>
<accession>A0A0F9LDW3</accession>
<dbReference type="AlphaFoldDB" id="A0A0F9LDW3"/>
<organism evidence="1">
    <name type="scientific">marine sediment metagenome</name>
    <dbReference type="NCBI Taxonomy" id="412755"/>
    <lineage>
        <taxon>unclassified sequences</taxon>
        <taxon>metagenomes</taxon>
        <taxon>ecological metagenomes</taxon>
    </lineage>
</organism>
<gene>
    <name evidence="1" type="ORF">LCGC14_1289090</name>
</gene>